<evidence type="ECO:0000256" key="1">
    <source>
        <dbReference type="SAM" id="SignalP"/>
    </source>
</evidence>
<reference evidence="2 3" key="1">
    <citation type="journal article" date="2019" name="Sci. Rep.">
        <title>Orb-weaving spider Araneus ventricosus genome elucidates the spidroin gene catalogue.</title>
        <authorList>
            <person name="Kono N."/>
            <person name="Nakamura H."/>
            <person name="Ohtoshi R."/>
            <person name="Moran D.A.P."/>
            <person name="Shinohara A."/>
            <person name="Yoshida Y."/>
            <person name="Fujiwara M."/>
            <person name="Mori M."/>
            <person name="Tomita M."/>
            <person name="Arakawa K."/>
        </authorList>
    </citation>
    <scope>NUCLEOTIDE SEQUENCE [LARGE SCALE GENOMIC DNA]</scope>
</reference>
<comment type="caution">
    <text evidence="2">The sequence shown here is derived from an EMBL/GenBank/DDBJ whole genome shotgun (WGS) entry which is preliminary data.</text>
</comment>
<organism evidence="2 3">
    <name type="scientific">Araneus ventricosus</name>
    <name type="common">Orbweaver spider</name>
    <name type="synonym">Epeira ventricosa</name>
    <dbReference type="NCBI Taxonomy" id="182803"/>
    <lineage>
        <taxon>Eukaryota</taxon>
        <taxon>Metazoa</taxon>
        <taxon>Ecdysozoa</taxon>
        <taxon>Arthropoda</taxon>
        <taxon>Chelicerata</taxon>
        <taxon>Arachnida</taxon>
        <taxon>Araneae</taxon>
        <taxon>Araneomorphae</taxon>
        <taxon>Entelegynae</taxon>
        <taxon>Araneoidea</taxon>
        <taxon>Araneidae</taxon>
        <taxon>Araneus</taxon>
    </lineage>
</organism>
<keyword evidence="3" id="KW-1185">Reference proteome</keyword>
<evidence type="ECO:0000313" key="2">
    <source>
        <dbReference type="EMBL" id="GBO41633.1"/>
    </source>
</evidence>
<dbReference type="EMBL" id="BGPR01067389">
    <property type="protein sequence ID" value="GBO41633.1"/>
    <property type="molecule type" value="Genomic_DNA"/>
</dbReference>
<name>A0A4Y2WW82_ARAVE</name>
<evidence type="ECO:0000313" key="3">
    <source>
        <dbReference type="Proteomes" id="UP000499080"/>
    </source>
</evidence>
<dbReference type="AlphaFoldDB" id="A0A4Y2WW82"/>
<proteinExistence type="predicted"/>
<accession>A0A4Y2WW82</accession>
<feature type="signal peptide" evidence="1">
    <location>
        <begin position="1"/>
        <end position="23"/>
    </location>
</feature>
<protein>
    <submittedName>
        <fullName evidence="2">Uncharacterized protein</fullName>
    </submittedName>
</protein>
<feature type="chain" id="PRO_5021438058" evidence="1">
    <location>
        <begin position="24"/>
        <end position="84"/>
    </location>
</feature>
<sequence length="84" mass="9431">MFSPAWWKSHPCPLSQFLATVFALFEENLVPLGYMGDGVSPDFPLELLRQFLSFATSMDIAMHEDDTITQHARAFASDGFTMAQ</sequence>
<gene>
    <name evidence="2" type="ORF">AVEN_169180_1</name>
</gene>
<keyword evidence="1" id="KW-0732">Signal</keyword>
<dbReference type="Proteomes" id="UP000499080">
    <property type="component" value="Unassembled WGS sequence"/>
</dbReference>